<organism evidence="1 2">
    <name type="scientific">Haemaphysalis longicornis</name>
    <name type="common">Bush tick</name>
    <dbReference type="NCBI Taxonomy" id="44386"/>
    <lineage>
        <taxon>Eukaryota</taxon>
        <taxon>Metazoa</taxon>
        <taxon>Ecdysozoa</taxon>
        <taxon>Arthropoda</taxon>
        <taxon>Chelicerata</taxon>
        <taxon>Arachnida</taxon>
        <taxon>Acari</taxon>
        <taxon>Parasitiformes</taxon>
        <taxon>Ixodida</taxon>
        <taxon>Ixodoidea</taxon>
        <taxon>Ixodidae</taxon>
        <taxon>Haemaphysalinae</taxon>
        <taxon>Haemaphysalis</taxon>
    </lineage>
</organism>
<dbReference type="EMBL" id="JABSTR010000001">
    <property type="protein sequence ID" value="KAH9361164.1"/>
    <property type="molecule type" value="Genomic_DNA"/>
</dbReference>
<dbReference type="OrthoDB" id="1164111at2759"/>
<dbReference type="SUPFAM" id="SSF53098">
    <property type="entry name" value="Ribonuclease H-like"/>
    <property type="match status" value="1"/>
</dbReference>
<dbReference type="Gene3D" id="3.30.420.10">
    <property type="entry name" value="Ribonuclease H-like superfamily/Ribonuclease H"/>
    <property type="match status" value="1"/>
</dbReference>
<evidence type="ECO:0000313" key="2">
    <source>
        <dbReference type="Proteomes" id="UP000821853"/>
    </source>
</evidence>
<sequence>MPSQCTAGASPNANHWAHAAGSRKTLLVCNEACSVRDTWAANIDEGFCNSIRVAQKHNFGAMGTEFLVPVDHPTGVLHFPHHCHYQLLRCNLDRVEIIQLGLAFLDEAGNPPRNYSTCSSTSCSATRRPRSLGHQLLTNSGNQFKEHERESMNPYENAQILVTTRVALSDSYTQLSFSGGPDIAFVLKLLAARTCPRRSQSLEVIWVNLREICNVNCPINSGDNPERSRQEAAEQLDLQFIGLQIQPRSDRLFGVAAFFVT</sequence>
<gene>
    <name evidence="1" type="ORF">HPB48_003026</name>
</gene>
<dbReference type="InterPro" id="IPR036397">
    <property type="entry name" value="RNaseH_sf"/>
</dbReference>
<comment type="caution">
    <text evidence="1">The sequence shown here is derived from an EMBL/GenBank/DDBJ whole genome shotgun (WGS) entry which is preliminary data.</text>
</comment>
<dbReference type="PANTHER" id="PTHR10797">
    <property type="entry name" value="CCR4-NOT TRANSCRIPTION COMPLEX SUBUNIT"/>
    <property type="match status" value="1"/>
</dbReference>
<keyword evidence="2" id="KW-1185">Reference proteome</keyword>
<reference evidence="1 2" key="1">
    <citation type="journal article" date="2020" name="Cell">
        <title>Large-Scale Comparative Analyses of Tick Genomes Elucidate Their Genetic Diversity and Vector Capacities.</title>
        <authorList>
            <consortium name="Tick Genome and Microbiome Consortium (TIGMIC)"/>
            <person name="Jia N."/>
            <person name="Wang J."/>
            <person name="Shi W."/>
            <person name="Du L."/>
            <person name="Sun Y."/>
            <person name="Zhan W."/>
            <person name="Jiang J.F."/>
            <person name="Wang Q."/>
            <person name="Zhang B."/>
            <person name="Ji P."/>
            <person name="Bell-Sakyi L."/>
            <person name="Cui X.M."/>
            <person name="Yuan T.T."/>
            <person name="Jiang B.G."/>
            <person name="Yang W.F."/>
            <person name="Lam T.T."/>
            <person name="Chang Q.C."/>
            <person name="Ding S.J."/>
            <person name="Wang X.J."/>
            <person name="Zhu J.G."/>
            <person name="Ruan X.D."/>
            <person name="Zhao L."/>
            <person name="Wei J.T."/>
            <person name="Ye R.Z."/>
            <person name="Que T.C."/>
            <person name="Du C.H."/>
            <person name="Zhou Y.H."/>
            <person name="Cheng J.X."/>
            <person name="Dai P.F."/>
            <person name="Guo W.B."/>
            <person name="Han X.H."/>
            <person name="Huang E.J."/>
            <person name="Li L.F."/>
            <person name="Wei W."/>
            <person name="Gao Y.C."/>
            <person name="Liu J.Z."/>
            <person name="Shao H.Z."/>
            <person name="Wang X."/>
            <person name="Wang C.C."/>
            <person name="Yang T.C."/>
            <person name="Huo Q.B."/>
            <person name="Li W."/>
            <person name="Chen H.Y."/>
            <person name="Chen S.E."/>
            <person name="Zhou L.G."/>
            <person name="Ni X.B."/>
            <person name="Tian J.H."/>
            <person name="Sheng Y."/>
            <person name="Liu T."/>
            <person name="Pan Y.S."/>
            <person name="Xia L.Y."/>
            <person name="Li J."/>
            <person name="Zhao F."/>
            <person name="Cao W.C."/>
        </authorList>
    </citation>
    <scope>NUCLEOTIDE SEQUENCE [LARGE SCALE GENOMIC DNA]</scope>
    <source>
        <strain evidence="1">HaeL-2018</strain>
    </source>
</reference>
<dbReference type="GO" id="GO:0030014">
    <property type="term" value="C:CCR4-NOT complex"/>
    <property type="evidence" value="ECO:0007669"/>
    <property type="project" value="InterPro"/>
</dbReference>
<dbReference type="VEuPathDB" id="VectorBase:HLOH_053597"/>
<dbReference type="GO" id="GO:0003676">
    <property type="term" value="F:nucleic acid binding"/>
    <property type="evidence" value="ECO:0007669"/>
    <property type="project" value="InterPro"/>
</dbReference>
<protein>
    <submittedName>
        <fullName evidence="1">Uncharacterized protein</fullName>
    </submittedName>
</protein>
<proteinExistence type="predicted"/>
<dbReference type="AlphaFoldDB" id="A0A9J6FGX8"/>
<dbReference type="GO" id="GO:0004535">
    <property type="term" value="F:poly(A)-specific ribonuclease activity"/>
    <property type="evidence" value="ECO:0007669"/>
    <property type="project" value="InterPro"/>
</dbReference>
<dbReference type="InterPro" id="IPR012337">
    <property type="entry name" value="RNaseH-like_sf"/>
</dbReference>
<dbReference type="Proteomes" id="UP000821853">
    <property type="component" value="Chromosome 1"/>
</dbReference>
<name>A0A9J6FGX8_HAELO</name>
<accession>A0A9J6FGX8</accession>
<dbReference type="InterPro" id="IPR039637">
    <property type="entry name" value="CNOT7/CNOT8/Pop2"/>
</dbReference>
<evidence type="ECO:0000313" key="1">
    <source>
        <dbReference type="EMBL" id="KAH9361164.1"/>
    </source>
</evidence>